<feature type="transmembrane region" description="Helical" evidence="1">
    <location>
        <begin position="335"/>
        <end position="358"/>
    </location>
</feature>
<feature type="transmembrane region" description="Helical" evidence="1">
    <location>
        <begin position="266"/>
        <end position="283"/>
    </location>
</feature>
<keyword evidence="1" id="KW-1133">Transmembrane helix</keyword>
<keyword evidence="1" id="KW-0812">Transmembrane</keyword>
<dbReference type="EMBL" id="MHLB01000016">
    <property type="protein sequence ID" value="OGZ02341.1"/>
    <property type="molecule type" value="Genomic_DNA"/>
</dbReference>
<organism evidence="2 3">
    <name type="scientific">Candidatus Liptonbacteria bacterium RIFCSPLOWO2_01_FULL_53_13</name>
    <dbReference type="NCBI Taxonomy" id="1798651"/>
    <lineage>
        <taxon>Bacteria</taxon>
        <taxon>Candidatus Liptoniibacteriota</taxon>
    </lineage>
</organism>
<evidence type="ECO:0008006" key="4">
    <source>
        <dbReference type="Google" id="ProtNLM"/>
    </source>
</evidence>
<dbReference type="Gene3D" id="3.90.550.10">
    <property type="entry name" value="Spore Coat Polysaccharide Biosynthesis Protein SpsA, Chain A"/>
    <property type="match status" value="1"/>
</dbReference>
<evidence type="ECO:0000313" key="3">
    <source>
        <dbReference type="Proteomes" id="UP000178348"/>
    </source>
</evidence>
<dbReference type="AlphaFoldDB" id="A0A1G2CNX8"/>
<comment type="caution">
    <text evidence="2">The sequence shown here is derived from an EMBL/GenBank/DDBJ whole genome shotgun (WGS) entry which is preliminary data.</text>
</comment>
<protein>
    <recommendedName>
        <fullName evidence="4">Glycosyltransferase 2-like domain-containing protein</fullName>
    </recommendedName>
</protein>
<accession>A0A1G2CNX8</accession>
<evidence type="ECO:0000313" key="2">
    <source>
        <dbReference type="EMBL" id="OGZ02341.1"/>
    </source>
</evidence>
<feature type="non-terminal residue" evidence="2">
    <location>
        <position position="1"/>
    </location>
</feature>
<feature type="non-terminal residue" evidence="2">
    <location>
        <position position="364"/>
    </location>
</feature>
<dbReference type="Proteomes" id="UP000178348">
    <property type="component" value="Unassembled WGS sequence"/>
</dbReference>
<evidence type="ECO:0000256" key="1">
    <source>
        <dbReference type="SAM" id="Phobius"/>
    </source>
</evidence>
<name>A0A1G2CNX8_9BACT</name>
<feature type="transmembrane region" description="Helical" evidence="1">
    <location>
        <begin position="303"/>
        <end position="323"/>
    </location>
</feature>
<reference evidence="2 3" key="1">
    <citation type="journal article" date="2016" name="Nat. Commun.">
        <title>Thousands of microbial genomes shed light on interconnected biogeochemical processes in an aquifer system.</title>
        <authorList>
            <person name="Anantharaman K."/>
            <person name="Brown C.T."/>
            <person name="Hug L.A."/>
            <person name="Sharon I."/>
            <person name="Castelle C.J."/>
            <person name="Probst A.J."/>
            <person name="Thomas B.C."/>
            <person name="Singh A."/>
            <person name="Wilkins M.J."/>
            <person name="Karaoz U."/>
            <person name="Brodie E.L."/>
            <person name="Williams K.H."/>
            <person name="Hubbard S.S."/>
            <person name="Banfield J.F."/>
        </authorList>
    </citation>
    <scope>NUCLEOTIDE SEQUENCE [LARGE SCALE GENOMIC DNA]</scope>
</reference>
<sequence length="364" mass="41478">YPKDKLFVVLSVEESGGEEAKATGQRLEREFGNAFGKFLLTFHPSGLPGEIPGKGANDAWAAKEAKRLLIDPAHIAYDKVLVSVFDIDTQVFPEYFGRLTHAFLEAPDRLRAVYQPIPLFTNNIFDAPALARVVSFSSTFWQMMQQARPERLTTFSSQSLPFQALVDIGFWHKDVVSEDSRIFWQGYLHYHGDFRVVPLEYPVSMDANAAPTLWQTVKNLYRQQRRWAWGVENTPYLLEGFRTDPKIPRRKKWYWASVDLEGRHSWATNSLLIFALGWLPVFMGGTEFNDTLLSYNLPHLTRLIVGLSMIGIATSAVLALLLLPPKPNQFGKHKYFVYLLQWLLIPVTLITLGSFPALDAQTRL</sequence>
<keyword evidence="1" id="KW-0472">Membrane</keyword>
<dbReference type="InterPro" id="IPR029044">
    <property type="entry name" value="Nucleotide-diphossugar_trans"/>
</dbReference>
<proteinExistence type="predicted"/>
<dbReference type="PANTHER" id="PTHR36851">
    <property type="entry name" value="UNNAMED PRODUCT"/>
    <property type="match status" value="1"/>
</dbReference>
<gene>
    <name evidence="2" type="ORF">A2946_02505</name>
</gene>
<dbReference type="PANTHER" id="PTHR36851:SF1">
    <property type="entry name" value="GLYCO_TRANS_2-LIKE DOMAIN-CONTAINING PROTEIN"/>
    <property type="match status" value="1"/>
</dbReference>